<dbReference type="PANTHER" id="PTHR31676:SF71">
    <property type="entry name" value="EXPRESSED PROTEIN"/>
    <property type="match status" value="1"/>
</dbReference>
<comment type="caution">
    <text evidence="2">The sequence shown here is derived from an EMBL/GenBank/DDBJ whole genome shotgun (WGS) entry which is preliminary data.</text>
</comment>
<gene>
    <name evidence="2" type="ORF">ZIOFF_010961</name>
</gene>
<name>A0A8J5HJH9_ZINOF</name>
<protein>
    <submittedName>
        <fullName evidence="2">Uncharacterized protein</fullName>
    </submittedName>
</protein>
<dbReference type="Proteomes" id="UP000734854">
    <property type="component" value="Unassembled WGS sequence"/>
</dbReference>
<dbReference type="PANTHER" id="PTHR31676">
    <property type="entry name" value="T31J12.3 PROTEIN-RELATED"/>
    <property type="match status" value="1"/>
</dbReference>
<reference evidence="2 3" key="1">
    <citation type="submission" date="2020-08" db="EMBL/GenBank/DDBJ databases">
        <title>Plant Genome Project.</title>
        <authorList>
            <person name="Zhang R.-G."/>
        </authorList>
    </citation>
    <scope>NUCLEOTIDE SEQUENCE [LARGE SCALE GENOMIC DNA]</scope>
    <source>
        <tissue evidence="2">Rhizome</tissue>
    </source>
</reference>
<evidence type="ECO:0000313" key="3">
    <source>
        <dbReference type="Proteomes" id="UP000734854"/>
    </source>
</evidence>
<evidence type="ECO:0000256" key="1">
    <source>
        <dbReference type="SAM" id="SignalP"/>
    </source>
</evidence>
<dbReference type="EMBL" id="JACMSC010000003">
    <property type="protein sequence ID" value="KAG6528776.1"/>
    <property type="molecule type" value="Genomic_DNA"/>
</dbReference>
<accession>A0A8J5HJH9</accession>
<evidence type="ECO:0000313" key="2">
    <source>
        <dbReference type="EMBL" id="KAG6528776.1"/>
    </source>
</evidence>
<dbReference type="OrthoDB" id="622488at2759"/>
<proteinExistence type="predicted"/>
<dbReference type="Pfam" id="PF04398">
    <property type="entry name" value="DUF538"/>
    <property type="match status" value="1"/>
</dbReference>
<dbReference type="AlphaFoldDB" id="A0A8J5HJH9"/>
<feature type="signal peptide" evidence="1">
    <location>
        <begin position="1"/>
        <end position="23"/>
    </location>
</feature>
<keyword evidence="3" id="KW-1185">Reference proteome</keyword>
<dbReference type="InterPro" id="IPR007493">
    <property type="entry name" value="DUF538"/>
</dbReference>
<feature type="chain" id="PRO_5035230713" evidence="1">
    <location>
        <begin position="24"/>
        <end position="149"/>
    </location>
</feature>
<organism evidence="2 3">
    <name type="scientific">Zingiber officinale</name>
    <name type="common">Ginger</name>
    <name type="synonym">Amomum zingiber</name>
    <dbReference type="NCBI Taxonomy" id="94328"/>
    <lineage>
        <taxon>Eukaryota</taxon>
        <taxon>Viridiplantae</taxon>
        <taxon>Streptophyta</taxon>
        <taxon>Embryophyta</taxon>
        <taxon>Tracheophyta</taxon>
        <taxon>Spermatophyta</taxon>
        <taxon>Magnoliopsida</taxon>
        <taxon>Liliopsida</taxon>
        <taxon>Zingiberales</taxon>
        <taxon>Zingiberaceae</taxon>
        <taxon>Zingiber</taxon>
    </lineage>
</organism>
<sequence>MAIALRFLSVATFLFLLISSAAASSEVHDLLEKFGLPKGLLPHLADNYSLADDGSFEVRLEKPCYVQFTDLVSYAETITGHISYGTISEIQGIQVKKFFAWFSVTNIRAVEESNSIEFNAGFLSEKLPWKVFENVPNCRNKGLQKASPI</sequence>
<keyword evidence="1" id="KW-0732">Signal</keyword>